<reference evidence="1" key="1">
    <citation type="journal article" date="2020" name="Stud. Mycol.">
        <title>101 Dothideomycetes genomes: a test case for predicting lifestyles and emergence of pathogens.</title>
        <authorList>
            <person name="Haridas S."/>
            <person name="Albert R."/>
            <person name="Binder M."/>
            <person name="Bloem J."/>
            <person name="Labutti K."/>
            <person name="Salamov A."/>
            <person name="Andreopoulos B."/>
            <person name="Baker S."/>
            <person name="Barry K."/>
            <person name="Bills G."/>
            <person name="Bluhm B."/>
            <person name="Cannon C."/>
            <person name="Castanera R."/>
            <person name="Culley D."/>
            <person name="Daum C."/>
            <person name="Ezra D."/>
            <person name="Gonzalez J."/>
            <person name="Henrissat B."/>
            <person name="Kuo A."/>
            <person name="Liang C."/>
            <person name="Lipzen A."/>
            <person name="Lutzoni F."/>
            <person name="Magnuson J."/>
            <person name="Mondo S."/>
            <person name="Nolan M."/>
            <person name="Ohm R."/>
            <person name="Pangilinan J."/>
            <person name="Park H.-J."/>
            <person name="Ramirez L."/>
            <person name="Alfaro M."/>
            <person name="Sun H."/>
            <person name="Tritt A."/>
            <person name="Yoshinaga Y."/>
            <person name="Zwiers L.-H."/>
            <person name="Turgeon B."/>
            <person name="Goodwin S."/>
            <person name="Spatafora J."/>
            <person name="Crous P."/>
            <person name="Grigoriev I."/>
        </authorList>
    </citation>
    <scope>NUCLEOTIDE SEQUENCE</scope>
    <source>
        <strain evidence="1">CBS 101060</strain>
    </source>
</reference>
<evidence type="ECO:0000313" key="1">
    <source>
        <dbReference type="EMBL" id="KAF2843718.1"/>
    </source>
</evidence>
<comment type="caution">
    <text evidence="1">The sequence shown here is derived from an EMBL/GenBank/DDBJ whole genome shotgun (WGS) entry which is preliminary data.</text>
</comment>
<dbReference type="Proteomes" id="UP000799429">
    <property type="component" value="Unassembled WGS sequence"/>
</dbReference>
<dbReference type="EMBL" id="MU006089">
    <property type="protein sequence ID" value="KAF2843718.1"/>
    <property type="molecule type" value="Genomic_DNA"/>
</dbReference>
<accession>A0A9P4VU06</accession>
<sequence length="470" mass="54521">MLQRYSKTLCIFCKRQTASLARRNVRNVSTTNCIRDDYWQLNREVQHQIGLASPVKILEERLLDGESKRAWNTKLRKSENEKRLYQQDRTASSVIREALINQRSDRFSHEDQLPQHVTVIRRVLRDQLRECVFSKDLIRVIRVSIEQPRVAQELVHIQPTIKQRLKVIRKNETSEAFSTTVNQIIYMMEAKSLVVSSEIWAIGLASASHTDSLPGIKRYLKAHRDNGIIIPSHLFMALITRLDPGMVGDESKELRLRKEKMSKELRLWNNEEFNDFCLWNKEELFQLLLGFPDSSADQAHHLGSFLDRDNWPIYQAWIQLLANWGAGNEVWKEWEWWENSSTRQSKTLSKDPQGNSITAQALGDQWFIEQLFHTGNLERASQVVKSSGIDFSMLSFEVRNGLLDNPEYATLWKHEISEEMKEQYSGKLQKIEETLGIQWVKDGDTGHHVFLSDAFGPTPDFTKLPPGDSS</sequence>
<proteinExistence type="predicted"/>
<gene>
    <name evidence="1" type="ORF">M501DRAFT_116591</name>
</gene>
<name>A0A9P4VU06_9PEZI</name>
<organism evidence="1 2">
    <name type="scientific">Patellaria atrata CBS 101060</name>
    <dbReference type="NCBI Taxonomy" id="1346257"/>
    <lineage>
        <taxon>Eukaryota</taxon>
        <taxon>Fungi</taxon>
        <taxon>Dikarya</taxon>
        <taxon>Ascomycota</taxon>
        <taxon>Pezizomycotina</taxon>
        <taxon>Dothideomycetes</taxon>
        <taxon>Dothideomycetes incertae sedis</taxon>
        <taxon>Patellariales</taxon>
        <taxon>Patellariaceae</taxon>
        <taxon>Patellaria</taxon>
    </lineage>
</organism>
<dbReference type="AlphaFoldDB" id="A0A9P4VU06"/>
<evidence type="ECO:0000313" key="2">
    <source>
        <dbReference type="Proteomes" id="UP000799429"/>
    </source>
</evidence>
<protein>
    <submittedName>
        <fullName evidence="1">Uncharacterized protein</fullName>
    </submittedName>
</protein>
<dbReference type="OrthoDB" id="3827811at2759"/>
<keyword evidence="2" id="KW-1185">Reference proteome</keyword>